<dbReference type="PANTHER" id="PTHR14237">
    <property type="entry name" value="MOLYBDOPTERIN COFACTOR SULFURASE MOSC"/>
    <property type="match status" value="1"/>
</dbReference>
<name>A0A0D2MJV1_9CHLO</name>
<dbReference type="SUPFAM" id="SSF53383">
    <property type="entry name" value="PLP-dependent transferases"/>
    <property type="match status" value="1"/>
</dbReference>
<dbReference type="OrthoDB" id="10264306at2759"/>
<feature type="domain" description="Aminotransferase class V" evidence="2">
    <location>
        <begin position="268"/>
        <end position="433"/>
    </location>
</feature>
<evidence type="ECO:0000313" key="3">
    <source>
        <dbReference type="EMBL" id="KIZ00907.1"/>
    </source>
</evidence>
<keyword evidence="4" id="KW-1185">Reference proteome</keyword>
<gene>
    <name evidence="3" type="ORF">MNEG_7052</name>
</gene>
<dbReference type="AlphaFoldDB" id="A0A0D2MJV1"/>
<dbReference type="Gene3D" id="3.40.640.10">
    <property type="entry name" value="Type I PLP-dependent aspartate aminotransferase-like (Major domain)"/>
    <property type="match status" value="1"/>
</dbReference>
<dbReference type="Gene3D" id="3.90.1150.10">
    <property type="entry name" value="Aspartate Aminotransferase, domain 1"/>
    <property type="match status" value="1"/>
</dbReference>
<feature type="signal peptide" evidence="1">
    <location>
        <begin position="1"/>
        <end position="25"/>
    </location>
</feature>
<protein>
    <recommendedName>
        <fullName evidence="2">Aminotransferase class V domain-containing protein</fullName>
    </recommendedName>
</protein>
<keyword evidence="1" id="KW-0732">Signal</keyword>
<dbReference type="EMBL" id="KK101432">
    <property type="protein sequence ID" value="KIZ00907.1"/>
    <property type="molecule type" value="Genomic_DNA"/>
</dbReference>
<proteinExistence type="predicted"/>
<dbReference type="KEGG" id="mng:MNEG_7052"/>
<dbReference type="STRING" id="145388.A0A0D2MJV1"/>
<sequence length="576" mass="62266">MQHRRHRLRRAPLVLLLLALVLVLALRSARRAGWRLEVGGRQPSHNLGSSEECSSEKAEFLRQHPNYGYHGWIDAHWQEEVGSRMAPGSHYLDFTGSGLYTNSQLRAASRELEGSLFGNPHSTNPSSMLSTAELADARARVLAHFSADPEEYAVVFVRSATEALKLVGEYFPWAPRPGWQPERRVHPGGISDAAALPAGRCGTLEQAGTGGAGSSFVYLRANHKSVLGIGAYAKLHGSTLACVDEPGMEAWLASKPPEDDQGAAADDVTYSLVAYPSKDNLEGRMYPLDWIQRVHSRSTDRHKWMVVLDAAAHVATHPLDLRAVKPDFVCISFYKIFGLPTGVGALLARRKSAAALRITYFGGGSVVDATAEDVWRVLMPLPEGLEAGTPPFLDILQLKHGFDMLRRLGGMPAIEAHVESLRAWTAPRLAALRHPGGAPLLRLFGAHGRGPRVQSGVFAFLVLHANGSSRAAPWVQQDAAAAGLHVRSGCVCNPGQCHYDVGLRPEEARARALDGARAGTDDLAPLVTVARPGADGRPARVRLAAGVVRASLGPLSTFEDVCALLEFLRGYRELVL</sequence>
<evidence type="ECO:0000313" key="4">
    <source>
        <dbReference type="Proteomes" id="UP000054498"/>
    </source>
</evidence>
<evidence type="ECO:0000259" key="2">
    <source>
        <dbReference type="Pfam" id="PF00266"/>
    </source>
</evidence>
<feature type="chain" id="PRO_5002247014" description="Aminotransferase class V domain-containing protein" evidence="1">
    <location>
        <begin position="26"/>
        <end position="576"/>
    </location>
</feature>
<dbReference type="RefSeq" id="XP_013899926.1">
    <property type="nucleotide sequence ID" value="XM_014044472.1"/>
</dbReference>
<reference evidence="3 4" key="1">
    <citation type="journal article" date="2013" name="BMC Genomics">
        <title>Reconstruction of the lipid metabolism for the microalga Monoraphidium neglectum from its genome sequence reveals characteristics suitable for biofuel production.</title>
        <authorList>
            <person name="Bogen C."/>
            <person name="Al-Dilaimi A."/>
            <person name="Albersmeier A."/>
            <person name="Wichmann J."/>
            <person name="Grundmann M."/>
            <person name="Rupp O."/>
            <person name="Lauersen K.J."/>
            <person name="Blifernez-Klassen O."/>
            <person name="Kalinowski J."/>
            <person name="Goesmann A."/>
            <person name="Mussgnug J.H."/>
            <person name="Kruse O."/>
        </authorList>
    </citation>
    <scope>NUCLEOTIDE SEQUENCE [LARGE SCALE GENOMIC DNA]</scope>
    <source>
        <strain evidence="3 4">SAG 48.87</strain>
    </source>
</reference>
<dbReference type="InterPro" id="IPR015421">
    <property type="entry name" value="PyrdxlP-dep_Trfase_major"/>
</dbReference>
<dbReference type="Pfam" id="PF00266">
    <property type="entry name" value="Aminotran_5"/>
    <property type="match status" value="1"/>
</dbReference>
<accession>A0A0D2MJV1</accession>
<dbReference type="PANTHER" id="PTHR14237:SF80">
    <property type="entry name" value="MOLYBDENUM COFACTOR SULFURASE"/>
    <property type="match status" value="1"/>
</dbReference>
<dbReference type="InterPro" id="IPR015424">
    <property type="entry name" value="PyrdxlP-dep_Trfase"/>
</dbReference>
<dbReference type="InterPro" id="IPR015422">
    <property type="entry name" value="PyrdxlP-dep_Trfase_small"/>
</dbReference>
<dbReference type="GeneID" id="25739928"/>
<evidence type="ECO:0000256" key="1">
    <source>
        <dbReference type="SAM" id="SignalP"/>
    </source>
</evidence>
<dbReference type="Proteomes" id="UP000054498">
    <property type="component" value="Unassembled WGS sequence"/>
</dbReference>
<dbReference type="InterPro" id="IPR000192">
    <property type="entry name" value="Aminotrans_V_dom"/>
</dbReference>
<organism evidence="3 4">
    <name type="scientific">Monoraphidium neglectum</name>
    <dbReference type="NCBI Taxonomy" id="145388"/>
    <lineage>
        <taxon>Eukaryota</taxon>
        <taxon>Viridiplantae</taxon>
        <taxon>Chlorophyta</taxon>
        <taxon>core chlorophytes</taxon>
        <taxon>Chlorophyceae</taxon>
        <taxon>CS clade</taxon>
        <taxon>Sphaeropleales</taxon>
        <taxon>Selenastraceae</taxon>
        <taxon>Monoraphidium</taxon>
    </lineage>
</organism>